<proteinExistence type="predicted"/>
<evidence type="ECO:0000256" key="1">
    <source>
        <dbReference type="SAM" id="Coils"/>
    </source>
</evidence>
<dbReference type="InterPro" id="IPR009228">
    <property type="entry name" value="Capsid_scaffold_GpO"/>
</dbReference>
<protein>
    <submittedName>
        <fullName evidence="2">GPO family capsid scaffolding protein</fullName>
    </submittedName>
</protein>
<evidence type="ECO:0000313" key="3">
    <source>
        <dbReference type="Proteomes" id="UP001500171"/>
    </source>
</evidence>
<organism evidence="2 3">
    <name type="scientific">Orbus sasakiae</name>
    <dbReference type="NCBI Taxonomy" id="1078475"/>
    <lineage>
        <taxon>Bacteria</taxon>
        <taxon>Pseudomonadati</taxon>
        <taxon>Pseudomonadota</taxon>
        <taxon>Gammaproteobacteria</taxon>
        <taxon>Orbales</taxon>
        <taxon>Orbaceae</taxon>
        <taxon>Orbus</taxon>
    </lineage>
</organism>
<dbReference type="EMBL" id="BAABHY010000006">
    <property type="protein sequence ID" value="GAA5113417.1"/>
    <property type="molecule type" value="Genomic_DNA"/>
</dbReference>
<sequence length="275" mass="30798">MSKTAKKFKSKWFRVAVEGATTDGRKIQRSWIEQMAKNYDPKVYGARINLEHIKGYHPESSFKRYGDVLAVKTELINEGPLAGKLSLLAQIEPTEDLIEMNKSKQKVYTSIEVNLEFADTGEAYLVGLAVTDDPASLGTEFLEFSASAKVNPLLSRKQAPNNLFTVAEETILEFENDEPQEAAFGAMIERLTSLFKNKSEKDSGKFVQLGEIVEQFFTQTKQCFTELELKIHELNSELNTIKKQNDEYKALLSDIPDAPVRPISTGGSAEVETDC</sequence>
<evidence type="ECO:0000313" key="2">
    <source>
        <dbReference type="EMBL" id="GAA5113417.1"/>
    </source>
</evidence>
<accession>A0ABP9NCR2</accession>
<feature type="coiled-coil region" evidence="1">
    <location>
        <begin position="224"/>
        <end position="251"/>
    </location>
</feature>
<reference evidence="3" key="1">
    <citation type="journal article" date="2019" name="Int. J. Syst. Evol. Microbiol.">
        <title>The Global Catalogue of Microorganisms (GCM) 10K type strain sequencing project: providing services to taxonomists for standard genome sequencing and annotation.</title>
        <authorList>
            <consortium name="The Broad Institute Genomics Platform"/>
            <consortium name="The Broad Institute Genome Sequencing Center for Infectious Disease"/>
            <person name="Wu L."/>
            <person name="Ma J."/>
        </authorList>
    </citation>
    <scope>NUCLEOTIDE SEQUENCE [LARGE SCALE GENOMIC DNA]</scope>
    <source>
        <strain evidence="3">JCM 18050</strain>
    </source>
</reference>
<dbReference type="Pfam" id="PF05929">
    <property type="entry name" value="Phage_GPO"/>
    <property type="match status" value="1"/>
</dbReference>
<comment type="caution">
    <text evidence="2">The sequence shown here is derived from an EMBL/GenBank/DDBJ whole genome shotgun (WGS) entry which is preliminary data.</text>
</comment>
<gene>
    <name evidence="2" type="ORF">GCM10023211_21500</name>
</gene>
<keyword evidence="3" id="KW-1185">Reference proteome</keyword>
<keyword evidence="1" id="KW-0175">Coiled coil</keyword>
<name>A0ABP9NCR2_9GAMM</name>
<dbReference type="RefSeq" id="WP_345492085.1">
    <property type="nucleotide sequence ID" value="NZ_BAABHY010000006.1"/>
</dbReference>
<dbReference type="Proteomes" id="UP001500171">
    <property type="component" value="Unassembled WGS sequence"/>
</dbReference>